<protein>
    <recommendedName>
        <fullName evidence="7">Avidin</fullName>
    </recommendedName>
</protein>
<dbReference type="GO" id="GO:0009374">
    <property type="term" value="F:biotin binding"/>
    <property type="evidence" value="ECO:0007669"/>
    <property type="project" value="InterPro"/>
</dbReference>
<dbReference type="GO" id="GO:0005576">
    <property type="term" value="C:extracellular region"/>
    <property type="evidence" value="ECO:0007669"/>
    <property type="project" value="UniProtKB-SubCell"/>
</dbReference>
<name>A0A673FWF6_9TELE</name>
<dbReference type="InterPro" id="IPR051764">
    <property type="entry name" value="Avidin/Streptavidin-rel"/>
</dbReference>
<dbReference type="InterPro" id="IPR036896">
    <property type="entry name" value="Avidin-like_sf"/>
</dbReference>
<dbReference type="Pfam" id="PF01382">
    <property type="entry name" value="Avidin"/>
    <property type="match status" value="1"/>
</dbReference>
<feature type="signal peptide" evidence="4">
    <location>
        <begin position="1"/>
        <end position="32"/>
    </location>
</feature>
<organism evidence="5 6">
    <name type="scientific">Sinocyclocheilus rhinocerous</name>
    <dbReference type="NCBI Taxonomy" id="307959"/>
    <lineage>
        <taxon>Eukaryota</taxon>
        <taxon>Metazoa</taxon>
        <taxon>Chordata</taxon>
        <taxon>Craniata</taxon>
        <taxon>Vertebrata</taxon>
        <taxon>Euteleostomi</taxon>
        <taxon>Actinopterygii</taxon>
        <taxon>Neopterygii</taxon>
        <taxon>Teleostei</taxon>
        <taxon>Ostariophysi</taxon>
        <taxon>Cypriniformes</taxon>
        <taxon>Cyprinidae</taxon>
        <taxon>Cyprininae</taxon>
        <taxon>Sinocyclocheilus</taxon>
    </lineage>
</organism>
<proteinExistence type="predicted"/>
<sequence>MTHCVPQFWTKMSSLMWYSLFVTLITSRTVSANKSSTLDMKVSSCNITGVWSNELGSTLSVKAEGSEVRGVYQTAVESTRGAAGLHRTAQIIGVVGNGTQPAVSFSVLWEKGKVCLTRDMLQPY</sequence>
<comment type="subcellular location">
    <subcellularLocation>
        <location evidence="1">Secreted</location>
    </subcellularLocation>
</comment>
<evidence type="ECO:0000256" key="4">
    <source>
        <dbReference type="SAM" id="SignalP"/>
    </source>
</evidence>
<evidence type="ECO:0000313" key="5">
    <source>
        <dbReference type="Ensembl" id="ENSSRHP00000003679.1"/>
    </source>
</evidence>
<dbReference type="Gene3D" id="2.40.128.30">
    <property type="entry name" value="Avidin-like"/>
    <property type="match status" value="1"/>
</dbReference>
<dbReference type="PANTHER" id="PTHR34399:SF3">
    <property type="entry name" value="AVID PROTEIN-RELATED"/>
    <property type="match status" value="1"/>
</dbReference>
<evidence type="ECO:0008006" key="7">
    <source>
        <dbReference type="Google" id="ProtNLM"/>
    </source>
</evidence>
<evidence type="ECO:0000256" key="3">
    <source>
        <dbReference type="ARBA" id="ARBA00022729"/>
    </source>
</evidence>
<dbReference type="Proteomes" id="UP000472270">
    <property type="component" value="Unassembled WGS sequence"/>
</dbReference>
<dbReference type="PANTHER" id="PTHR34399">
    <property type="entry name" value="AVIDIN-RELATED"/>
    <property type="match status" value="1"/>
</dbReference>
<dbReference type="AlphaFoldDB" id="A0A673FWF6"/>
<feature type="chain" id="PRO_5025516745" description="Avidin" evidence="4">
    <location>
        <begin position="33"/>
        <end position="124"/>
    </location>
</feature>
<evidence type="ECO:0000313" key="6">
    <source>
        <dbReference type="Proteomes" id="UP000472270"/>
    </source>
</evidence>
<evidence type="ECO:0000256" key="2">
    <source>
        <dbReference type="ARBA" id="ARBA00022525"/>
    </source>
</evidence>
<keyword evidence="6" id="KW-1185">Reference proteome</keyword>
<reference evidence="5" key="2">
    <citation type="submission" date="2025-09" db="UniProtKB">
        <authorList>
            <consortium name="Ensembl"/>
        </authorList>
    </citation>
    <scope>IDENTIFICATION</scope>
</reference>
<reference evidence="5" key="1">
    <citation type="submission" date="2025-08" db="UniProtKB">
        <authorList>
            <consortium name="Ensembl"/>
        </authorList>
    </citation>
    <scope>IDENTIFICATION</scope>
</reference>
<dbReference type="Ensembl" id="ENSSRHT00000003818.1">
    <property type="protein sequence ID" value="ENSSRHP00000003679.1"/>
    <property type="gene ID" value="ENSSRHG00000002501.1"/>
</dbReference>
<dbReference type="SUPFAM" id="SSF50876">
    <property type="entry name" value="Avidin/streptavidin"/>
    <property type="match status" value="1"/>
</dbReference>
<evidence type="ECO:0000256" key="1">
    <source>
        <dbReference type="ARBA" id="ARBA00004613"/>
    </source>
</evidence>
<accession>A0A673FWF6</accession>
<dbReference type="InterPro" id="IPR005468">
    <property type="entry name" value="Avidin/str"/>
</dbReference>
<keyword evidence="2" id="KW-0964">Secreted</keyword>
<keyword evidence="3 4" id="KW-0732">Signal</keyword>